<feature type="region of interest" description="Disordered" evidence="1">
    <location>
        <begin position="1"/>
        <end position="27"/>
    </location>
</feature>
<name>A0A1Y5T3V8_9RHOB</name>
<keyword evidence="4" id="KW-1185">Reference proteome</keyword>
<organism evidence="3 4">
    <name type="scientific">Roseisalinus antarcticus</name>
    <dbReference type="NCBI Taxonomy" id="254357"/>
    <lineage>
        <taxon>Bacteria</taxon>
        <taxon>Pseudomonadati</taxon>
        <taxon>Pseudomonadota</taxon>
        <taxon>Alphaproteobacteria</taxon>
        <taxon>Rhodobacterales</taxon>
        <taxon>Roseobacteraceae</taxon>
        <taxon>Roseisalinus</taxon>
    </lineage>
</organism>
<dbReference type="Pfam" id="PF13403">
    <property type="entry name" value="Hint_2"/>
    <property type="match status" value="1"/>
</dbReference>
<evidence type="ECO:0000313" key="3">
    <source>
        <dbReference type="EMBL" id="SLN54765.1"/>
    </source>
</evidence>
<sequence length="168" mass="17921">MDSRVKPDAERVGGNNRMGSGGRTAGRTGLCAGTDVLTLEGSMPVDHLAPGDRIITRDTGMAVLRELRCLRTRYIPVTFRAGSLGHTRPDRDTTLPDGTLVHVRDWRARALFGAPTATVPAARLVDGEFVSSGAPITGRLYQLVFDTAHILYADGLEIAAGIDPDQPG</sequence>
<feature type="compositionally biased region" description="Basic and acidic residues" evidence="1">
    <location>
        <begin position="1"/>
        <end position="11"/>
    </location>
</feature>
<gene>
    <name evidence="3" type="ORF">ROA7023_02470</name>
</gene>
<protein>
    <recommendedName>
        <fullName evidence="2">Hedgehog/Intein (Hint) domain-containing protein</fullName>
    </recommendedName>
</protein>
<dbReference type="Proteomes" id="UP000193900">
    <property type="component" value="Unassembled WGS sequence"/>
</dbReference>
<evidence type="ECO:0000313" key="4">
    <source>
        <dbReference type="Proteomes" id="UP000193900"/>
    </source>
</evidence>
<dbReference type="AlphaFoldDB" id="A0A1Y5T3V8"/>
<evidence type="ECO:0000259" key="2">
    <source>
        <dbReference type="Pfam" id="PF13403"/>
    </source>
</evidence>
<proteinExistence type="predicted"/>
<evidence type="ECO:0000256" key="1">
    <source>
        <dbReference type="SAM" id="MobiDB-lite"/>
    </source>
</evidence>
<accession>A0A1Y5T3V8</accession>
<dbReference type="EMBL" id="FWFZ01000011">
    <property type="protein sequence ID" value="SLN54765.1"/>
    <property type="molecule type" value="Genomic_DNA"/>
</dbReference>
<dbReference type="InterPro" id="IPR028992">
    <property type="entry name" value="Hedgehog/Intein_dom"/>
</dbReference>
<reference evidence="3 4" key="1">
    <citation type="submission" date="2017-03" db="EMBL/GenBank/DDBJ databases">
        <authorList>
            <person name="Afonso C.L."/>
            <person name="Miller P.J."/>
            <person name="Scott M.A."/>
            <person name="Spackman E."/>
            <person name="Goraichik I."/>
            <person name="Dimitrov K.M."/>
            <person name="Suarez D.L."/>
            <person name="Swayne D.E."/>
        </authorList>
    </citation>
    <scope>NUCLEOTIDE SEQUENCE [LARGE SCALE GENOMIC DNA]</scope>
    <source>
        <strain evidence="3 4">CECT 7023</strain>
    </source>
</reference>
<feature type="domain" description="Hedgehog/Intein (Hint)" evidence="2">
    <location>
        <begin position="30"/>
        <end position="157"/>
    </location>
</feature>
<dbReference type="RefSeq" id="WP_234992180.1">
    <property type="nucleotide sequence ID" value="NZ_FWFZ01000011.1"/>
</dbReference>